<keyword evidence="9" id="KW-1185">Reference proteome</keyword>
<feature type="binding site" evidence="5">
    <location>
        <position position="159"/>
    </location>
    <ligand>
        <name>Cu cation</name>
        <dbReference type="ChEBI" id="CHEBI:23378"/>
    </ligand>
</feature>
<feature type="binding site" evidence="5">
    <location>
        <position position="151"/>
    </location>
    <ligand>
        <name>Cu cation</name>
        <dbReference type="ChEBI" id="CHEBI:23378"/>
    </ligand>
</feature>
<evidence type="ECO:0000313" key="8">
    <source>
        <dbReference type="EMBL" id="SEH41517.1"/>
    </source>
</evidence>
<dbReference type="PROSITE" id="PS51257">
    <property type="entry name" value="PROKAR_LIPOPROTEIN"/>
    <property type="match status" value="1"/>
</dbReference>
<evidence type="ECO:0000256" key="4">
    <source>
        <dbReference type="ARBA" id="ARBA00023008"/>
    </source>
</evidence>
<dbReference type="PRINTS" id="PR00157">
    <property type="entry name" value="PLASTOCYANIN"/>
</dbReference>
<evidence type="ECO:0000256" key="2">
    <source>
        <dbReference type="ARBA" id="ARBA00022723"/>
    </source>
</evidence>
<dbReference type="EMBL" id="FNWU01000001">
    <property type="protein sequence ID" value="SEH41517.1"/>
    <property type="molecule type" value="Genomic_DNA"/>
</dbReference>
<dbReference type="InterPro" id="IPR008972">
    <property type="entry name" value="Cupredoxin"/>
</dbReference>
<keyword evidence="4 5" id="KW-0186">Copper</keyword>
<keyword evidence="1" id="KW-0813">Transport</keyword>
<feature type="domain" description="Blue (type 1) copper" evidence="7">
    <location>
        <begin position="82"/>
        <end position="165"/>
    </location>
</feature>
<comment type="cofactor">
    <cofactor evidence="5">
        <name>Cu(2+)</name>
        <dbReference type="ChEBI" id="CHEBI:29036"/>
    </cofactor>
    <text evidence="5">The crystal structure with reduced Cu(1+) has also been determined.</text>
</comment>
<keyword evidence="3" id="KW-0249">Electron transport</keyword>
<evidence type="ECO:0000259" key="7">
    <source>
        <dbReference type="Pfam" id="PF00127"/>
    </source>
</evidence>
<protein>
    <submittedName>
        <fullName evidence="8">Halocyanin domain-containing protein</fullName>
    </submittedName>
</protein>
<proteinExistence type="predicted"/>
<evidence type="ECO:0000313" key="9">
    <source>
        <dbReference type="Proteomes" id="UP000199215"/>
    </source>
</evidence>
<dbReference type="STRING" id="1267564.SAMN05192561_101791"/>
<dbReference type="RefSeq" id="WP_092814527.1">
    <property type="nucleotide sequence ID" value="NZ_FNWU01000001.1"/>
</dbReference>
<dbReference type="SUPFAM" id="SSF49503">
    <property type="entry name" value="Cupredoxins"/>
    <property type="match status" value="1"/>
</dbReference>
<evidence type="ECO:0000256" key="1">
    <source>
        <dbReference type="ARBA" id="ARBA00022448"/>
    </source>
</evidence>
<sequence>MARHHNRPSRRAVLAAVGSTALVFGSGCVGGGTDEAGGQSGTGGEDGTGGDDGSASGTDDWIASANNYDGVVDRTGESTVTVGVGAAGGLAFGPAAVRVSAGTEVVWDWTGEGGQHNVVEENGRFESDLYREAGSTFTHVFETAGTYRYICTPHQASGMRGAVEVVE</sequence>
<feature type="binding site" evidence="5">
    <location>
        <position position="154"/>
    </location>
    <ligand>
        <name>Cu cation</name>
        <dbReference type="ChEBI" id="CHEBI:23378"/>
    </ligand>
</feature>
<feature type="binding site" evidence="5">
    <location>
        <position position="116"/>
    </location>
    <ligand>
        <name>Cu cation</name>
        <dbReference type="ChEBI" id="CHEBI:23378"/>
    </ligand>
</feature>
<dbReference type="Gene3D" id="2.60.40.420">
    <property type="entry name" value="Cupredoxins - blue copper proteins"/>
    <property type="match status" value="1"/>
</dbReference>
<dbReference type="NCBIfam" id="TIGR03102">
    <property type="entry name" value="halo_cynanin"/>
    <property type="match status" value="1"/>
</dbReference>
<name>A0A1H6I554_9EURY</name>
<gene>
    <name evidence="8" type="ORF">SAMN05192561_101791</name>
</gene>
<keyword evidence="2 5" id="KW-0479">Metal-binding</keyword>
<dbReference type="InterPro" id="IPR028871">
    <property type="entry name" value="BlueCu_1_BS"/>
</dbReference>
<dbReference type="PROSITE" id="PS00196">
    <property type="entry name" value="COPPER_BLUE"/>
    <property type="match status" value="1"/>
</dbReference>
<dbReference type="GO" id="GO:0005507">
    <property type="term" value="F:copper ion binding"/>
    <property type="evidence" value="ECO:0007669"/>
    <property type="project" value="InterPro"/>
</dbReference>
<dbReference type="InterPro" id="IPR002387">
    <property type="entry name" value="Plastocyanin"/>
</dbReference>
<dbReference type="Proteomes" id="UP000199215">
    <property type="component" value="Unassembled WGS sequence"/>
</dbReference>
<dbReference type="InterPro" id="IPR000923">
    <property type="entry name" value="BlueCu_1"/>
</dbReference>
<feature type="region of interest" description="Disordered" evidence="6">
    <location>
        <begin position="34"/>
        <end position="58"/>
    </location>
</feature>
<dbReference type="AlphaFoldDB" id="A0A1H6I554"/>
<evidence type="ECO:0000256" key="3">
    <source>
        <dbReference type="ARBA" id="ARBA00022982"/>
    </source>
</evidence>
<organism evidence="8 9">
    <name type="scientific">Halopenitus malekzadehii</name>
    <dbReference type="NCBI Taxonomy" id="1267564"/>
    <lineage>
        <taxon>Archaea</taxon>
        <taxon>Methanobacteriati</taxon>
        <taxon>Methanobacteriota</taxon>
        <taxon>Stenosarchaea group</taxon>
        <taxon>Halobacteria</taxon>
        <taxon>Halobacteriales</taxon>
        <taxon>Haloferacaceae</taxon>
        <taxon>Halopenitus</taxon>
    </lineage>
</organism>
<dbReference type="CDD" id="cd04220">
    <property type="entry name" value="Halocyanin"/>
    <property type="match status" value="1"/>
</dbReference>
<feature type="compositionally biased region" description="Gly residues" evidence="6">
    <location>
        <begin position="34"/>
        <end position="52"/>
    </location>
</feature>
<dbReference type="Pfam" id="PF00127">
    <property type="entry name" value="Copper-bind"/>
    <property type="match status" value="1"/>
</dbReference>
<evidence type="ECO:0000256" key="5">
    <source>
        <dbReference type="PIRSR" id="PIRSR602387-1"/>
    </source>
</evidence>
<evidence type="ECO:0000256" key="6">
    <source>
        <dbReference type="SAM" id="MobiDB-lite"/>
    </source>
</evidence>
<accession>A0A1H6I554</accession>
<dbReference type="InterPro" id="IPR017533">
    <property type="entry name" value="Halocyanin"/>
</dbReference>
<reference evidence="8 9" key="1">
    <citation type="submission" date="2016-10" db="EMBL/GenBank/DDBJ databases">
        <authorList>
            <person name="de Groot N.N."/>
        </authorList>
    </citation>
    <scope>NUCLEOTIDE SEQUENCE [LARGE SCALE GENOMIC DNA]</scope>
    <source>
        <strain evidence="8 9">IBRC-M10418</strain>
    </source>
</reference>
<dbReference type="OrthoDB" id="11836at2157"/>
<dbReference type="GO" id="GO:0009055">
    <property type="term" value="F:electron transfer activity"/>
    <property type="evidence" value="ECO:0007669"/>
    <property type="project" value="InterPro"/>
</dbReference>